<reference evidence="10" key="1">
    <citation type="submission" date="2020-09" db="EMBL/GenBank/DDBJ databases">
        <title>Genome seq and assembly of Tianweitania sp.</title>
        <authorList>
            <person name="Chhetri G."/>
        </authorList>
    </citation>
    <scope>NUCLEOTIDE SEQUENCE</scope>
    <source>
        <strain evidence="10">Rool2</strain>
    </source>
</reference>
<dbReference type="EMBL" id="JACVVX010000005">
    <property type="protein sequence ID" value="MBD0416222.1"/>
    <property type="molecule type" value="Genomic_DNA"/>
</dbReference>
<proteinExistence type="inferred from homology"/>
<evidence type="ECO:0000259" key="9">
    <source>
        <dbReference type="Pfam" id="PF01850"/>
    </source>
</evidence>
<evidence type="ECO:0000313" key="11">
    <source>
        <dbReference type="Proteomes" id="UP000643405"/>
    </source>
</evidence>
<dbReference type="HAMAP" id="MF_00265">
    <property type="entry name" value="VapC_Nob1"/>
    <property type="match status" value="1"/>
</dbReference>
<dbReference type="EC" id="3.1.-.-" evidence="8"/>
<evidence type="ECO:0000256" key="3">
    <source>
        <dbReference type="ARBA" id="ARBA00022722"/>
    </source>
</evidence>
<dbReference type="InterPro" id="IPR050556">
    <property type="entry name" value="Type_II_TA_system_RNase"/>
</dbReference>
<evidence type="ECO:0000256" key="5">
    <source>
        <dbReference type="ARBA" id="ARBA00022801"/>
    </source>
</evidence>
<dbReference type="SUPFAM" id="SSF88723">
    <property type="entry name" value="PIN domain-like"/>
    <property type="match status" value="1"/>
</dbReference>
<dbReference type="Proteomes" id="UP000643405">
    <property type="component" value="Unassembled WGS sequence"/>
</dbReference>
<evidence type="ECO:0000313" key="10">
    <source>
        <dbReference type="EMBL" id="MBD0416222.1"/>
    </source>
</evidence>
<dbReference type="InterPro" id="IPR022907">
    <property type="entry name" value="VapC_family"/>
</dbReference>
<keyword evidence="2 8" id="KW-1277">Toxin-antitoxin system</keyword>
<dbReference type="CDD" id="cd18740">
    <property type="entry name" value="PIN_VapC4-5_FitB-like"/>
    <property type="match status" value="1"/>
</dbReference>
<keyword evidence="8" id="KW-0800">Toxin</keyword>
<gene>
    <name evidence="8" type="primary">vapC</name>
    <name evidence="10" type="ORF">ICI42_16330</name>
</gene>
<dbReference type="InterPro" id="IPR002716">
    <property type="entry name" value="PIN_dom"/>
</dbReference>
<dbReference type="GO" id="GO:0000287">
    <property type="term" value="F:magnesium ion binding"/>
    <property type="evidence" value="ECO:0007669"/>
    <property type="project" value="UniProtKB-UniRule"/>
</dbReference>
<evidence type="ECO:0000256" key="7">
    <source>
        <dbReference type="ARBA" id="ARBA00038093"/>
    </source>
</evidence>
<keyword evidence="4 8" id="KW-0479">Metal-binding</keyword>
<dbReference type="GO" id="GO:0016787">
    <property type="term" value="F:hydrolase activity"/>
    <property type="evidence" value="ECO:0007669"/>
    <property type="project" value="UniProtKB-KW"/>
</dbReference>
<dbReference type="PANTHER" id="PTHR33653">
    <property type="entry name" value="RIBONUCLEASE VAPC2"/>
    <property type="match status" value="1"/>
</dbReference>
<evidence type="ECO:0000256" key="2">
    <source>
        <dbReference type="ARBA" id="ARBA00022649"/>
    </source>
</evidence>
<accession>A0A8J6PXV6</accession>
<dbReference type="GO" id="GO:0090729">
    <property type="term" value="F:toxin activity"/>
    <property type="evidence" value="ECO:0007669"/>
    <property type="project" value="UniProtKB-KW"/>
</dbReference>
<keyword evidence="5 8" id="KW-0378">Hydrolase</keyword>
<dbReference type="GO" id="GO:0004540">
    <property type="term" value="F:RNA nuclease activity"/>
    <property type="evidence" value="ECO:0007669"/>
    <property type="project" value="InterPro"/>
</dbReference>
<evidence type="ECO:0000256" key="8">
    <source>
        <dbReference type="HAMAP-Rule" id="MF_00265"/>
    </source>
</evidence>
<feature type="domain" description="PIN" evidence="9">
    <location>
        <begin position="4"/>
        <end position="125"/>
    </location>
</feature>
<name>A0A8J6PXV6_9HYPH</name>
<dbReference type="InterPro" id="IPR029060">
    <property type="entry name" value="PIN-like_dom_sf"/>
</dbReference>
<organism evidence="10 11">
    <name type="scientific">Oryzicola mucosus</name>
    <dbReference type="NCBI Taxonomy" id="2767425"/>
    <lineage>
        <taxon>Bacteria</taxon>
        <taxon>Pseudomonadati</taxon>
        <taxon>Pseudomonadota</taxon>
        <taxon>Alphaproteobacteria</taxon>
        <taxon>Hyphomicrobiales</taxon>
        <taxon>Phyllobacteriaceae</taxon>
        <taxon>Oryzicola</taxon>
    </lineage>
</organism>
<keyword evidence="3 8" id="KW-0540">Nuclease</keyword>
<evidence type="ECO:0000256" key="6">
    <source>
        <dbReference type="ARBA" id="ARBA00022842"/>
    </source>
</evidence>
<dbReference type="RefSeq" id="WP_188165663.1">
    <property type="nucleotide sequence ID" value="NZ_JACVVX010000005.1"/>
</dbReference>
<dbReference type="Pfam" id="PF01850">
    <property type="entry name" value="PIN"/>
    <property type="match status" value="1"/>
</dbReference>
<feature type="binding site" evidence="8">
    <location>
        <position position="7"/>
    </location>
    <ligand>
        <name>Mg(2+)</name>
        <dbReference type="ChEBI" id="CHEBI:18420"/>
    </ligand>
</feature>
<comment type="caution">
    <text evidence="10">The sequence shown here is derived from an EMBL/GenBank/DDBJ whole genome shotgun (WGS) entry which is preliminary data.</text>
</comment>
<evidence type="ECO:0000256" key="4">
    <source>
        <dbReference type="ARBA" id="ARBA00022723"/>
    </source>
</evidence>
<protein>
    <recommendedName>
        <fullName evidence="8">Ribonuclease VapC</fullName>
        <shortName evidence="8">RNase VapC</shortName>
        <ecNumber evidence="8">3.1.-.-</ecNumber>
    </recommendedName>
    <alternativeName>
        <fullName evidence="8">Toxin VapC</fullName>
    </alternativeName>
</protein>
<comment type="function">
    <text evidence="8">Toxic component of a toxin-antitoxin (TA) system. An RNase.</text>
</comment>
<feature type="binding site" evidence="8">
    <location>
        <position position="99"/>
    </location>
    <ligand>
        <name>Mg(2+)</name>
        <dbReference type="ChEBI" id="CHEBI:18420"/>
    </ligand>
</feature>
<comment type="cofactor">
    <cofactor evidence="1 8">
        <name>Mg(2+)</name>
        <dbReference type="ChEBI" id="CHEBI:18420"/>
    </cofactor>
</comment>
<comment type="similarity">
    <text evidence="7 8">Belongs to the PINc/VapC protein family.</text>
</comment>
<dbReference type="AlphaFoldDB" id="A0A8J6PXV6"/>
<dbReference type="Gene3D" id="3.40.50.1010">
    <property type="entry name" value="5'-nuclease"/>
    <property type="match status" value="1"/>
</dbReference>
<keyword evidence="11" id="KW-1185">Reference proteome</keyword>
<dbReference type="PANTHER" id="PTHR33653:SF1">
    <property type="entry name" value="RIBONUCLEASE VAPC2"/>
    <property type="match status" value="1"/>
</dbReference>
<evidence type="ECO:0000256" key="1">
    <source>
        <dbReference type="ARBA" id="ARBA00001946"/>
    </source>
</evidence>
<keyword evidence="6 8" id="KW-0460">Magnesium</keyword>
<sequence>MTRYLLDTNIVSHIIRGDNPRILERLIAVPMDALAISTVTEGELLYGLAKRGHPSALAERVNQLLLRVATLDWGRKAAASYGELRAACQSKGISLSALDMMIAAHARSLEATLVTADRAFAQIPRELLTVENWAEQ</sequence>